<evidence type="ECO:0000256" key="7">
    <source>
        <dbReference type="SAM" id="MobiDB-lite"/>
    </source>
</evidence>
<evidence type="ECO:0000256" key="2">
    <source>
        <dbReference type="ARBA" id="ARBA00022448"/>
    </source>
</evidence>
<name>A0A1E7EQY9_9STRA</name>
<dbReference type="InterPro" id="IPR020846">
    <property type="entry name" value="MFS_dom"/>
</dbReference>
<dbReference type="Proteomes" id="UP000095751">
    <property type="component" value="Unassembled WGS sequence"/>
</dbReference>
<dbReference type="Gene3D" id="1.20.1250.20">
    <property type="entry name" value="MFS general substrate transporter like domains"/>
    <property type="match status" value="1"/>
</dbReference>
<dbReference type="InterPro" id="IPR036259">
    <property type="entry name" value="MFS_trans_sf"/>
</dbReference>
<evidence type="ECO:0000256" key="6">
    <source>
        <dbReference type="ARBA" id="ARBA00024338"/>
    </source>
</evidence>
<keyword evidence="11" id="KW-1185">Reference proteome</keyword>
<comment type="subcellular location">
    <subcellularLocation>
        <location evidence="1">Membrane</location>
        <topology evidence="1">Multi-pass membrane protein</topology>
    </subcellularLocation>
</comment>
<evidence type="ECO:0000256" key="1">
    <source>
        <dbReference type="ARBA" id="ARBA00004141"/>
    </source>
</evidence>
<feature type="transmembrane region" description="Helical" evidence="8">
    <location>
        <begin position="557"/>
        <end position="578"/>
    </location>
</feature>
<feature type="transmembrane region" description="Helical" evidence="8">
    <location>
        <begin position="757"/>
        <end position="778"/>
    </location>
</feature>
<feature type="transmembrane region" description="Helical" evidence="8">
    <location>
        <begin position="718"/>
        <end position="736"/>
    </location>
</feature>
<reference evidence="10 11" key="1">
    <citation type="submission" date="2016-09" db="EMBL/GenBank/DDBJ databases">
        <title>Extensive genetic diversity and differential bi-allelic expression allows diatom success in the polar Southern Ocean.</title>
        <authorList>
            <consortium name="DOE Joint Genome Institute"/>
            <person name="Mock T."/>
            <person name="Otillar R.P."/>
            <person name="Strauss J."/>
            <person name="Dupont C."/>
            <person name="Frickenhaus S."/>
            <person name="Maumus F."/>
            <person name="Mcmullan M."/>
            <person name="Sanges R."/>
            <person name="Schmutz J."/>
            <person name="Toseland A."/>
            <person name="Valas R."/>
            <person name="Veluchamy A."/>
            <person name="Ward B.J."/>
            <person name="Allen A."/>
            <person name="Barry K."/>
            <person name="Falciatore A."/>
            <person name="Ferrante M."/>
            <person name="Fortunato A.E."/>
            <person name="Gloeckner G."/>
            <person name="Gruber A."/>
            <person name="Hipkin R."/>
            <person name="Janech M."/>
            <person name="Kroth P."/>
            <person name="Leese F."/>
            <person name="Lindquist E."/>
            <person name="Lyon B.R."/>
            <person name="Martin J."/>
            <person name="Mayer C."/>
            <person name="Parker M."/>
            <person name="Quesneville H."/>
            <person name="Raymond J."/>
            <person name="Uhlig C."/>
            <person name="Valentin K.U."/>
            <person name="Worden A.Z."/>
            <person name="Armbrust E.V."/>
            <person name="Bowler C."/>
            <person name="Green B."/>
            <person name="Moulton V."/>
            <person name="Van Oosterhout C."/>
            <person name="Grigoriev I."/>
        </authorList>
    </citation>
    <scope>NUCLEOTIDE SEQUENCE [LARGE SCALE GENOMIC DNA]</scope>
    <source>
        <strain evidence="10 11">CCMP1102</strain>
    </source>
</reference>
<feature type="domain" description="Major facilitator superfamily (MFS) profile" evidence="9">
    <location>
        <begin position="391"/>
        <end position="812"/>
    </location>
</feature>
<keyword evidence="5 8" id="KW-0472">Membrane</keyword>
<feature type="compositionally biased region" description="Low complexity" evidence="7">
    <location>
        <begin position="282"/>
        <end position="294"/>
    </location>
</feature>
<feature type="compositionally biased region" description="Basic residues" evidence="7">
    <location>
        <begin position="52"/>
        <end position="63"/>
    </location>
</feature>
<dbReference type="EMBL" id="KV784381">
    <property type="protein sequence ID" value="OEU08398.1"/>
    <property type="molecule type" value="Genomic_DNA"/>
</dbReference>
<feature type="region of interest" description="Disordered" evidence="7">
    <location>
        <begin position="925"/>
        <end position="950"/>
    </location>
</feature>
<feature type="region of interest" description="Disordered" evidence="7">
    <location>
        <begin position="282"/>
        <end position="308"/>
    </location>
</feature>
<dbReference type="CDD" id="cd06174">
    <property type="entry name" value="MFS"/>
    <property type="match status" value="1"/>
</dbReference>
<dbReference type="Pfam" id="PF07690">
    <property type="entry name" value="MFS_1"/>
    <property type="match status" value="1"/>
</dbReference>
<keyword evidence="2" id="KW-0813">Transport</keyword>
<feature type="transmembrane region" description="Helical" evidence="8">
    <location>
        <begin position="494"/>
        <end position="515"/>
    </location>
</feature>
<feature type="transmembrane region" description="Helical" evidence="8">
    <location>
        <begin position="436"/>
        <end position="457"/>
    </location>
</feature>
<dbReference type="KEGG" id="fcy:FRACYDRAFT_250109"/>
<dbReference type="InterPro" id="IPR011701">
    <property type="entry name" value="MFS"/>
</dbReference>
<dbReference type="PROSITE" id="PS50850">
    <property type="entry name" value="MFS"/>
    <property type="match status" value="1"/>
</dbReference>
<evidence type="ECO:0000313" key="10">
    <source>
        <dbReference type="EMBL" id="OEU08398.1"/>
    </source>
</evidence>
<dbReference type="PANTHER" id="PTHR23505">
    <property type="entry name" value="SPINSTER"/>
    <property type="match status" value="1"/>
</dbReference>
<feature type="region of interest" description="Disordered" evidence="7">
    <location>
        <begin position="1"/>
        <end position="73"/>
    </location>
</feature>
<accession>A0A1E7EQY9</accession>
<dbReference type="OrthoDB" id="440755at2759"/>
<feature type="transmembrane region" description="Helical" evidence="8">
    <location>
        <begin position="469"/>
        <end position="488"/>
    </location>
</feature>
<dbReference type="GO" id="GO:0016020">
    <property type="term" value="C:membrane"/>
    <property type="evidence" value="ECO:0007669"/>
    <property type="project" value="UniProtKB-SubCell"/>
</dbReference>
<feature type="transmembrane region" description="Helical" evidence="8">
    <location>
        <begin position="784"/>
        <end position="805"/>
    </location>
</feature>
<protein>
    <submittedName>
        <fullName evidence="10">Putative major facilitator superfamily transporter</fullName>
    </submittedName>
</protein>
<dbReference type="InParanoid" id="A0A1E7EQY9"/>
<feature type="transmembrane region" description="Helical" evidence="8">
    <location>
        <begin position="651"/>
        <end position="675"/>
    </location>
</feature>
<evidence type="ECO:0000259" key="9">
    <source>
        <dbReference type="PROSITE" id="PS50850"/>
    </source>
</evidence>
<dbReference type="PANTHER" id="PTHR23505:SF79">
    <property type="entry name" value="PROTEIN SPINSTER"/>
    <property type="match status" value="1"/>
</dbReference>
<dbReference type="GO" id="GO:0022857">
    <property type="term" value="F:transmembrane transporter activity"/>
    <property type="evidence" value="ECO:0007669"/>
    <property type="project" value="InterPro"/>
</dbReference>
<feature type="compositionally biased region" description="Basic and acidic residues" evidence="7">
    <location>
        <begin position="15"/>
        <end position="30"/>
    </location>
</feature>
<proteinExistence type="inferred from homology"/>
<evidence type="ECO:0000256" key="4">
    <source>
        <dbReference type="ARBA" id="ARBA00022989"/>
    </source>
</evidence>
<gene>
    <name evidence="10" type="ORF">FRACYDRAFT_250109</name>
</gene>
<comment type="similarity">
    <text evidence="6">Belongs to the major facilitator superfamily. Spinster (TC 2.A.1.49) family.</text>
</comment>
<dbReference type="SUPFAM" id="SSF103473">
    <property type="entry name" value="MFS general substrate transporter"/>
    <property type="match status" value="1"/>
</dbReference>
<feature type="compositionally biased region" description="Low complexity" evidence="7">
    <location>
        <begin position="932"/>
        <end position="945"/>
    </location>
</feature>
<feature type="transmembrane region" description="Helical" evidence="8">
    <location>
        <begin position="619"/>
        <end position="639"/>
    </location>
</feature>
<keyword evidence="3 8" id="KW-0812">Transmembrane</keyword>
<evidence type="ECO:0000256" key="3">
    <source>
        <dbReference type="ARBA" id="ARBA00022692"/>
    </source>
</evidence>
<keyword evidence="4 8" id="KW-1133">Transmembrane helix</keyword>
<dbReference type="InterPro" id="IPR044770">
    <property type="entry name" value="MFS_spinster-like"/>
</dbReference>
<feature type="transmembrane region" description="Helical" evidence="8">
    <location>
        <begin position="687"/>
        <end position="706"/>
    </location>
</feature>
<sequence length="993" mass="109457">MDNNIGSSNSNSNNNHDHNNNFNTREEERSSSSLLAEALKFPSLDHESIKTNNKRRRSTKHKQQQIVEERMSRPTIMKTRMMETTSSSFFETSRTSNTSSDNLLLYDNDKGGGDGITRTISTTSDSSSKPLLNTSLSICSSGAESNASSGAITTTSSNDSKNSLIDANDVLFPQHSDFTIPTSNHVKNRLLHDEDGDGGGGRRRRSILGSNVGKKYHTNEIDRRRMSNTKMTTTTDYGSSSMTYPLPSALNVAMPSTSSTSSTSITTTSISTDNISTIHQNNHNQHQEQEQQQQGPPSPPPSSLNKRSSRMIPKILPVKEYPSYKNNHSLNNGNNNVININTDICKNLLIHNRHNKNNNPYSPTADVDDVNVNNKTCATAAAANNNNKSNVHESIHLQSLLLGLAFMVIWLPNNAMAPNLTQMALFFGMNEIERDLYLGSYCALALGVFSLPLSGLLGFMADFYSRKSLFLACLLLGSLSSAWSGWAPNYMNLFLARLCSGGCMSGSVPVAFSLLGDLFTKEERNAASSGLTSMMGLGIILGQIYAGEVGPTRSWQYPFYVSAVVQLIAAVMIALWVAEPVRGGKEQALQSMLKSGNKYEQKLTLEGFIHTMHKNASNWILLWQGFLTSLPWGIVFVFLNDFLSQEKGFSVQQATFLVMIFGVGCAIGGITGGYLGQFFMRGNRSHLPIYMGVSTFLGIFPFIALLNSDFPHHSGYKAKFYAVMGGLIASLPSVNIRPCIINVNPPESRGAALTAGNLFVTLGRGIGPSCIVLLGSIFHFSRQMSFNITLSVFWTISAIQLLFLAKTLPNDQDAMEEKLVQYAAAAQSDDSNNTNMVDEEEQVTMSPVKARETTNLIAPRTPENRRISTLDDDEDHIMNSPGFTLGDAKAARRTLQFVKLGIQELKEEITHKNHYCRGCETISPSDSQDEINNANSNSSSNNVNNGEFMGTDNIIPEDLLISEEEIQRRRDVWVQQQQEQNHCYSNFKSERED</sequence>
<feature type="compositionally biased region" description="Polar residues" evidence="7">
    <location>
        <begin position="228"/>
        <end position="242"/>
    </location>
</feature>
<evidence type="ECO:0000256" key="8">
    <source>
        <dbReference type="SAM" id="Phobius"/>
    </source>
</evidence>
<evidence type="ECO:0000256" key="5">
    <source>
        <dbReference type="ARBA" id="ARBA00023136"/>
    </source>
</evidence>
<feature type="region of interest" description="Disordered" evidence="7">
    <location>
        <begin position="86"/>
        <end position="131"/>
    </location>
</feature>
<feature type="compositionally biased region" description="Low complexity" evidence="7">
    <location>
        <begin position="86"/>
        <end position="100"/>
    </location>
</feature>
<feature type="region of interest" description="Disordered" evidence="7">
    <location>
        <begin position="189"/>
        <end position="242"/>
    </location>
</feature>
<evidence type="ECO:0000313" key="11">
    <source>
        <dbReference type="Proteomes" id="UP000095751"/>
    </source>
</evidence>
<organism evidence="10 11">
    <name type="scientific">Fragilariopsis cylindrus CCMP1102</name>
    <dbReference type="NCBI Taxonomy" id="635003"/>
    <lineage>
        <taxon>Eukaryota</taxon>
        <taxon>Sar</taxon>
        <taxon>Stramenopiles</taxon>
        <taxon>Ochrophyta</taxon>
        <taxon>Bacillariophyta</taxon>
        <taxon>Bacillariophyceae</taxon>
        <taxon>Bacillariophycidae</taxon>
        <taxon>Bacillariales</taxon>
        <taxon>Bacillariaceae</taxon>
        <taxon>Fragilariopsis</taxon>
    </lineage>
</organism>
<feature type="compositionally biased region" description="Low complexity" evidence="7">
    <location>
        <begin position="116"/>
        <end position="128"/>
    </location>
</feature>
<feature type="transmembrane region" description="Helical" evidence="8">
    <location>
        <begin position="527"/>
        <end position="545"/>
    </location>
</feature>
<dbReference type="AlphaFoldDB" id="A0A1E7EQY9"/>
<feature type="compositionally biased region" description="Low complexity" evidence="7">
    <location>
        <begin position="1"/>
        <end position="14"/>
    </location>
</feature>